<keyword evidence="3 5" id="KW-1133">Transmembrane helix</keyword>
<reference evidence="7" key="1">
    <citation type="submission" date="2018-03" db="EMBL/GenBank/DDBJ databases">
        <authorList>
            <person name="Zecchin S."/>
        </authorList>
    </citation>
    <scope>NUCLEOTIDE SEQUENCE [LARGE SCALE GENOMIC DNA]</scope>
</reference>
<proteinExistence type="predicted"/>
<feature type="transmembrane region" description="Helical" evidence="5">
    <location>
        <begin position="80"/>
        <end position="99"/>
    </location>
</feature>
<evidence type="ECO:0000313" key="6">
    <source>
        <dbReference type="EMBL" id="SPQ00224.1"/>
    </source>
</evidence>
<dbReference type="Proteomes" id="UP000245125">
    <property type="component" value="Unassembled WGS sequence"/>
</dbReference>
<evidence type="ECO:0008006" key="8">
    <source>
        <dbReference type="Google" id="ProtNLM"/>
    </source>
</evidence>
<feature type="transmembrane region" description="Helical" evidence="5">
    <location>
        <begin position="57"/>
        <end position="74"/>
    </location>
</feature>
<dbReference type="Pfam" id="PF02361">
    <property type="entry name" value="CbiQ"/>
    <property type="match status" value="1"/>
</dbReference>
<accession>A0A2U3QFQ5</accession>
<comment type="subcellular location">
    <subcellularLocation>
        <location evidence="1">Membrane</location>
        <topology evidence="1">Multi-pass membrane protein</topology>
    </subcellularLocation>
</comment>
<dbReference type="PANTHER" id="PTHR33514:SF13">
    <property type="entry name" value="PROTEIN ABCI12, CHLOROPLASTIC"/>
    <property type="match status" value="1"/>
</dbReference>
<dbReference type="PANTHER" id="PTHR33514">
    <property type="entry name" value="PROTEIN ABCI12, CHLOROPLASTIC"/>
    <property type="match status" value="1"/>
</dbReference>
<gene>
    <name evidence="6" type="ORF">NBG4_20030</name>
</gene>
<evidence type="ECO:0000256" key="2">
    <source>
        <dbReference type="ARBA" id="ARBA00022692"/>
    </source>
</evidence>
<dbReference type="InterPro" id="IPR003339">
    <property type="entry name" value="ABC/ECF_trnsptr_transmembrane"/>
</dbReference>
<dbReference type="CDD" id="cd16914">
    <property type="entry name" value="EcfT"/>
    <property type="match status" value="1"/>
</dbReference>
<evidence type="ECO:0000313" key="7">
    <source>
        <dbReference type="Proteomes" id="UP000245125"/>
    </source>
</evidence>
<dbReference type="GO" id="GO:0005886">
    <property type="term" value="C:plasma membrane"/>
    <property type="evidence" value="ECO:0007669"/>
    <property type="project" value="UniProtKB-ARBA"/>
</dbReference>
<evidence type="ECO:0000256" key="1">
    <source>
        <dbReference type="ARBA" id="ARBA00004141"/>
    </source>
</evidence>
<keyword evidence="2 5" id="KW-0812">Transmembrane</keyword>
<feature type="transmembrane region" description="Helical" evidence="5">
    <location>
        <begin position="16"/>
        <end position="45"/>
    </location>
</feature>
<evidence type="ECO:0000256" key="5">
    <source>
        <dbReference type="SAM" id="Phobius"/>
    </source>
</evidence>
<dbReference type="OrthoDB" id="8075495at2"/>
<organism evidence="6 7">
    <name type="scientific">Candidatus Sulfobium mesophilum</name>
    <dbReference type="NCBI Taxonomy" id="2016548"/>
    <lineage>
        <taxon>Bacteria</taxon>
        <taxon>Pseudomonadati</taxon>
        <taxon>Nitrospirota</taxon>
        <taxon>Nitrospiria</taxon>
        <taxon>Nitrospirales</taxon>
        <taxon>Nitrospiraceae</taxon>
        <taxon>Candidatus Sulfobium</taxon>
    </lineage>
</organism>
<name>A0A2U3QFQ5_9BACT</name>
<dbReference type="AlphaFoldDB" id="A0A2U3QFQ5"/>
<keyword evidence="4 5" id="KW-0472">Membrane</keyword>
<protein>
    <recommendedName>
        <fullName evidence="8">Energy-coupling factor transporter transmembrane protein EcfT</fullName>
    </recommendedName>
</protein>
<evidence type="ECO:0000256" key="3">
    <source>
        <dbReference type="ARBA" id="ARBA00022989"/>
    </source>
</evidence>
<evidence type="ECO:0000256" key="4">
    <source>
        <dbReference type="ARBA" id="ARBA00023136"/>
    </source>
</evidence>
<sequence length="219" mass="24405">MSGKSLTLKIRPELKIILYFLSVVLLFVFDSMYVYLCASVMLILFFLRMPIKVVKSGWMPISIFLLFTFLSNLVGRHGRVIFSAFFIMVTDEGLHIATLRTLRVFLMIGGAKVLMSASKPEEMIGGLERLFGPLERAGVPVKDFFHTMGLTIKCLPVLKNMASEAYREDIAASNVTGFWGRARVVSSCLMPLFVKSLQSPESFFEQSPAPSGTENNLGS</sequence>
<dbReference type="EMBL" id="OUUY01000064">
    <property type="protein sequence ID" value="SPQ00224.1"/>
    <property type="molecule type" value="Genomic_DNA"/>
</dbReference>
<keyword evidence="7" id="KW-1185">Reference proteome</keyword>